<dbReference type="OMA" id="TVVHHYV"/>
<comment type="similarity">
    <text evidence="2">Belongs to the MS4A family.</text>
</comment>
<keyword evidence="9" id="KW-1185">Reference proteome</keyword>
<evidence type="ECO:0000256" key="2">
    <source>
        <dbReference type="ARBA" id="ARBA00009565"/>
    </source>
</evidence>
<accession>A0A913ZM01</accession>
<organism evidence="8 9">
    <name type="scientific">Patiria miniata</name>
    <name type="common">Bat star</name>
    <name type="synonym">Asterina miniata</name>
    <dbReference type="NCBI Taxonomy" id="46514"/>
    <lineage>
        <taxon>Eukaryota</taxon>
        <taxon>Metazoa</taxon>
        <taxon>Echinodermata</taxon>
        <taxon>Eleutherozoa</taxon>
        <taxon>Asterozoa</taxon>
        <taxon>Asteroidea</taxon>
        <taxon>Valvatacea</taxon>
        <taxon>Valvatida</taxon>
        <taxon>Asterinidae</taxon>
        <taxon>Patiria</taxon>
    </lineage>
</organism>
<comment type="subcellular location">
    <subcellularLocation>
        <location evidence="1">Membrane</location>
        <topology evidence="1">Multi-pass membrane protein</topology>
    </subcellularLocation>
</comment>
<dbReference type="Pfam" id="PF04103">
    <property type="entry name" value="CD20"/>
    <property type="match status" value="1"/>
</dbReference>
<evidence type="ECO:0000313" key="8">
    <source>
        <dbReference type="EnsemblMetazoa" id="XP_038052130.1"/>
    </source>
</evidence>
<dbReference type="InterPro" id="IPR030417">
    <property type="entry name" value="MS4A"/>
</dbReference>
<feature type="transmembrane region" description="Helical" evidence="7">
    <location>
        <begin position="113"/>
        <end position="140"/>
    </location>
</feature>
<dbReference type="EnsemblMetazoa" id="XM_038196202.1">
    <property type="protein sequence ID" value="XP_038052130.1"/>
    <property type="gene ID" value="LOC119724902"/>
</dbReference>
<evidence type="ECO:0000256" key="1">
    <source>
        <dbReference type="ARBA" id="ARBA00004141"/>
    </source>
</evidence>
<proteinExistence type="inferred from homology"/>
<dbReference type="PANTHER" id="PTHR23320:SF165">
    <property type="entry name" value="MARVEL DOMAIN-CONTAINING PROTEIN"/>
    <property type="match status" value="1"/>
</dbReference>
<keyword evidence="4 7" id="KW-1133">Transmembrane helix</keyword>
<evidence type="ECO:0000256" key="7">
    <source>
        <dbReference type="SAM" id="Phobius"/>
    </source>
</evidence>
<feature type="transmembrane region" description="Helical" evidence="7">
    <location>
        <begin position="168"/>
        <end position="191"/>
    </location>
</feature>
<protein>
    <submittedName>
        <fullName evidence="8">Uncharacterized protein</fullName>
    </submittedName>
</protein>
<evidence type="ECO:0000256" key="6">
    <source>
        <dbReference type="SAM" id="MobiDB-lite"/>
    </source>
</evidence>
<keyword evidence="3 7" id="KW-0812">Transmembrane</keyword>
<name>A0A913ZM01_PATMI</name>
<dbReference type="PANTHER" id="PTHR23320">
    <property type="entry name" value="MEMBRANE-SPANNING 4-DOMAINS SUBFAMILY A MS4A -RELATED"/>
    <property type="match status" value="1"/>
</dbReference>
<keyword evidence="5 7" id="KW-0472">Membrane</keyword>
<evidence type="ECO:0000313" key="9">
    <source>
        <dbReference type="Proteomes" id="UP000887568"/>
    </source>
</evidence>
<dbReference type="GO" id="GO:0016020">
    <property type="term" value="C:membrane"/>
    <property type="evidence" value="ECO:0007669"/>
    <property type="project" value="UniProtKB-SubCell"/>
</dbReference>
<dbReference type="RefSeq" id="XP_038052130.1">
    <property type="nucleotide sequence ID" value="XM_038196202.1"/>
</dbReference>
<dbReference type="AlphaFoldDB" id="A0A913ZM01"/>
<feature type="region of interest" description="Disordered" evidence="6">
    <location>
        <begin position="242"/>
        <end position="290"/>
    </location>
</feature>
<sequence>MTTLHAVDMGAQTQVVTHHQPQQQQQQTITYQTVHAQPQQGGNVMSNYSGATARQTGYAQVTCGVLAVAIGIAAIVLECRLSYVSSPIWSGIGFFVVAGILGIASAANQNNCVIVGHLVMSILASLAAFQMMIMLIIAALTEYKNCRYEYNIYGPYQRNCDNYYYGRIAVDSIGGVVALVEFVVAIIASAICCRGSCGSGTIASQQTVVHHYVPNQGNVTIMTNPQPYGQAAPQQQGYVQQPHPMAPPQGYSNQAFSHGPQTSQGAPPIHAPPPYNYAEEKGKGMPIAEA</sequence>
<reference evidence="8" key="1">
    <citation type="submission" date="2022-11" db="UniProtKB">
        <authorList>
            <consortium name="EnsemblMetazoa"/>
        </authorList>
    </citation>
    <scope>IDENTIFICATION</scope>
</reference>
<dbReference type="GeneID" id="119724902"/>
<feature type="compositionally biased region" description="Polar residues" evidence="6">
    <location>
        <begin position="250"/>
        <end position="265"/>
    </location>
</feature>
<dbReference type="InterPro" id="IPR007237">
    <property type="entry name" value="CD20-like"/>
</dbReference>
<evidence type="ECO:0000256" key="3">
    <source>
        <dbReference type="ARBA" id="ARBA00022692"/>
    </source>
</evidence>
<feature type="transmembrane region" description="Helical" evidence="7">
    <location>
        <begin position="88"/>
        <end position="107"/>
    </location>
</feature>
<evidence type="ECO:0000256" key="5">
    <source>
        <dbReference type="ARBA" id="ARBA00023136"/>
    </source>
</evidence>
<evidence type="ECO:0000256" key="4">
    <source>
        <dbReference type="ARBA" id="ARBA00022989"/>
    </source>
</evidence>
<dbReference type="Proteomes" id="UP000887568">
    <property type="component" value="Unplaced"/>
</dbReference>
<dbReference type="OrthoDB" id="10071849at2759"/>
<feature type="transmembrane region" description="Helical" evidence="7">
    <location>
        <begin position="57"/>
        <end position="76"/>
    </location>
</feature>